<dbReference type="OrthoDB" id="6593055at2759"/>
<proteinExistence type="predicted"/>
<gene>
    <name evidence="3" type="ORF">FWK35_00007298</name>
</gene>
<dbReference type="Gene3D" id="3.60.10.10">
    <property type="entry name" value="Endonuclease/exonuclease/phosphatase"/>
    <property type="match status" value="1"/>
</dbReference>
<organism evidence="3 4">
    <name type="scientific">Aphis craccivora</name>
    <name type="common">Cowpea aphid</name>
    <dbReference type="NCBI Taxonomy" id="307492"/>
    <lineage>
        <taxon>Eukaryota</taxon>
        <taxon>Metazoa</taxon>
        <taxon>Ecdysozoa</taxon>
        <taxon>Arthropoda</taxon>
        <taxon>Hexapoda</taxon>
        <taxon>Insecta</taxon>
        <taxon>Pterygota</taxon>
        <taxon>Neoptera</taxon>
        <taxon>Paraneoptera</taxon>
        <taxon>Hemiptera</taxon>
        <taxon>Sternorrhyncha</taxon>
        <taxon>Aphidomorpha</taxon>
        <taxon>Aphidoidea</taxon>
        <taxon>Aphididae</taxon>
        <taxon>Aphidini</taxon>
        <taxon>Aphis</taxon>
        <taxon>Aphis</taxon>
    </lineage>
</organism>
<feature type="compositionally biased region" description="Low complexity" evidence="1">
    <location>
        <begin position="32"/>
        <end position="41"/>
    </location>
</feature>
<evidence type="ECO:0000256" key="1">
    <source>
        <dbReference type="SAM" id="MobiDB-lite"/>
    </source>
</evidence>
<dbReference type="PANTHER" id="PTHR33273:SF4">
    <property type="entry name" value="ENDONUCLEASE_EXONUCLEASE_PHOSPHATASE DOMAIN-CONTAINING PROTEIN"/>
    <property type="match status" value="1"/>
</dbReference>
<dbReference type="EMBL" id="VUJU01004088">
    <property type="protein sequence ID" value="KAF0755590.1"/>
    <property type="molecule type" value="Genomic_DNA"/>
</dbReference>
<dbReference type="GO" id="GO:0003824">
    <property type="term" value="F:catalytic activity"/>
    <property type="evidence" value="ECO:0007669"/>
    <property type="project" value="InterPro"/>
</dbReference>
<feature type="domain" description="Endonuclease/exonuclease/phosphatase" evidence="2">
    <location>
        <begin position="428"/>
        <end position="528"/>
    </location>
</feature>
<comment type="caution">
    <text evidence="3">The sequence shown here is derived from an EMBL/GenBank/DDBJ whole genome shotgun (WGS) entry which is preliminary data.</text>
</comment>
<feature type="region of interest" description="Disordered" evidence="1">
    <location>
        <begin position="24"/>
        <end position="47"/>
    </location>
</feature>
<dbReference type="InterPro" id="IPR005135">
    <property type="entry name" value="Endo/exonuclease/phosphatase"/>
</dbReference>
<accession>A0A6G0YH45</accession>
<evidence type="ECO:0000313" key="4">
    <source>
        <dbReference type="Proteomes" id="UP000478052"/>
    </source>
</evidence>
<sequence length="708" mass="81034">MQSNNNNSHVPSQKTLIRRRVENTTKNKAHSDSSNSDNTTSPKAPQLRKKLFSTTNRFEVLSQIVNTDENLNDNLDNIDSDQSKIPNTSSYFPLIELNGVDNFICKSTTDSLKIQTSNPDAYRVLVHFLKDEKAEFHAYQLKEDKPLRVVIRNLHPTTPFNLIKEELAVRLFERNHINRKRSVNVLIANNTVTRAYCGYQPRCVRCGDAQQSSDCPNSRDLPPKCAHCSENHPANYNGCSIYKELQRWKIRSPTSNFIHDDHRSKPENVQGSHLPDHTLPSQPPPLKKRMHKLRSTCPPIMLYQLLQKLKLPTLIKRCQKIKISNFNNNNSVTDNSLLILLFNANGLKNHDLELETILNNKRIDIALVTETHFTKYSYIHIPGYTLIKTNHLDNTAHGGVVIFVKSILVFHPLPKFCLDFLQSCAKNNISFTTAAYFSTIKNNFTIGGDFNAKHQSWGCRVNNPRDLTLYNFINIKRFKVLTPPGPTYWPSSSSKNPDILDIFVTKIPNNLFCKNKNIFDLNSDHSSVLLTLNTTPAKKETSQLFNQLTNHYKFHDLVNAEIKLNIKLKTPDDIDLARRARTLFQRTRLPSHRQNYNHLSNSLEKILSKYKATILQNHLYNLSPKDGSLWRTTKQILRYKAQTLPIKKSDGSLASSDSEKADLFKLHLSDTFQPHSDISNDAHINLVEEFLNFPLAISLPVKPFTPND</sequence>
<feature type="non-terminal residue" evidence="3">
    <location>
        <position position="708"/>
    </location>
</feature>
<name>A0A6G0YH45_APHCR</name>
<dbReference type="Pfam" id="PF14529">
    <property type="entry name" value="Exo_endo_phos_2"/>
    <property type="match status" value="1"/>
</dbReference>
<dbReference type="Proteomes" id="UP000478052">
    <property type="component" value="Unassembled WGS sequence"/>
</dbReference>
<evidence type="ECO:0000313" key="3">
    <source>
        <dbReference type="EMBL" id="KAF0755590.1"/>
    </source>
</evidence>
<protein>
    <recommendedName>
        <fullName evidence="2">Endonuclease/exonuclease/phosphatase domain-containing protein</fullName>
    </recommendedName>
</protein>
<dbReference type="SUPFAM" id="SSF56219">
    <property type="entry name" value="DNase I-like"/>
    <property type="match status" value="1"/>
</dbReference>
<dbReference type="InterPro" id="IPR036691">
    <property type="entry name" value="Endo/exonu/phosph_ase_sf"/>
</dbReference>
<reference evidence="3 4" key="1">
    <citation type="submission" date="2019-08" db="EMBL/GenBank/DDBJ databases">
        <title>Whole genome of Aphis craccivora.</title>
        <authorList>
            <person name="Voronova N.V."/>
            <person name="Shulinski R.S."/>
            <person name="Bandarenka Y.V."/>
            <person name="Zhorov D.G."/>
            <person name="Warner D."/>
        </authorList>
    </citation>
    <scope>NUCLEOTIDE SEQUENCE [LARGE SCALE GENOMIC DNA]</scope>
    <source>
        <strain evidence="3">180601</strain>
        <tissue evidence="3">Whole Body</tissue>
    </source>
</reference>
<dbReference type="AlphaFoldDB" id="A0A6G0YH45"/>
<dbReference type="PANTHER" id="PTHR33273">
    <property type="entry name" value="DOMAIN-CONTAINING PROTEIN, PUTATIVE-RELATED"/>
    <property type="match status" value="1"/>
</dbReference>
<feature type="region of interest" description="Disordered" evidence="1">
    <location>
        <begin position="256"/>
        <end position="284"/>
    </location>
</feature>
<evidence type="ECO:0000259" key="2">
    <source>
        <dbReference type="Pfam" id="PF14529"/>
    </source>
</evidence>
<keyword evidence="4" id="KW-1185">Reference proteome</keyword>